<proteinExistence type="predicted"/>
<keyword evidence="2" id="KW-1185">Reference proteome</keyword>
<organism evidence="1 2">
    <name type="scientific">Lysobacter cavernae</name>
    <dbReference type="NCBI Taxonomy" id="1685901"/>
    <lineage>
        <taxon>Bacteria</taxon>
        <taxon>Pseudomonadati</taxon>
        <taxon>Pseudomonadota</taxon>
        <taxon>Gammaproteobacteria</taxon>
        <taxon>Lysobacterales</taxon>
        <taxon>Lysobacteraceae</taxon>
        <taxon>Lysobacter</taxon>
    </lineage>
</organism>
<name>A0ABV7RRR0_9GAMM</name>
<comment type="caution">
    <text evidence="1">The sequence shown here is derived from an EMBL/GenBank/DDBJ whole genome shotgun (WGS) entry which is preliminary data.</text>
</comment>
<dbReference type="Proteomes" id="UP001595740">
    <property type="component" value="Unassembled WGS sequence"/>
</dbReference>
<gene>
    <name evidence="1" type="ORF">ACFOLC_14865</name>
</gene>
<protein>
    <submittedName>
        <fullName evidence="1">Uncharacterized protein</fullName>
    </submittedName>
</protein>
<accession>A0ABV7RRR0</accession>
<sequence length="69" mass="7428">MNIYTNLLSLHGYITDPHLFDEAQPRYSQGYGNRVASEKFFAPLGHAQSDKATPAAAPRDCDGTVAGCA</sequence>
<evidence type="ECO:0000313" key="1">
    <source>
        <dbReference type="EMBL" id="MFC3552284.1"/>
    </source>
</evidence>
<dbReference type="EMBL" id="JBHRXK010000009">
    <property type="protein sequence ID" value="MFC3552284.1"/>
    <property type="molecule type" value="Genomic_DNA"/>
</dbReference>
<evidence type="ECO:0000313" key="2">
    <source>
        <dbReference type="Proteomes" id="UP001595740"/>
    </source>
</evidence>
<dbReference type="RefSeq" id="WP_386760046.1">
    <property type="nucleotide sequence ID" value="NZ_JBHRXK010000009.1"/>
</dbReference>
<reference evidence="2" key="1">
    <citation type="journal article" date="2019" name="Int. J. Syst. Evol. Microbiol.">
        <title>The Global Catalogue of Microorganisms (GCM) 10K type strain sequencing project: providing services to taxonomists for standard genome sequencing and annotation.</title>
        <authorList>
            <consortium name="The Broad Institute Genomics Platform"/>
            <consortium name="The Broad Institute Genome Sequencing Center for Infectious Disease"/>
            <person name="Wu L."/>
            <person name="Ma J."/>
        </authorList>
    </citation>
    <scope>NUCLEOTIDE SEQUENCE [LARGE SCALE GENOMIC DNA]</scope>
    <source>
        <strain evidence="2">KCTC 42875</strain>
    </source>
</reference>